<evidence type="ECO:0000313" key="1">
    <source>
        <dbReference type="EMBL" id="PWN50243.1"/>
    </source>
</evidence>
<accession>A0ACD0NWJ7</accession>
<organism evidence="1 2">
    <name type="scientific">Violaceomyces palustris</name>
    <dbReference type="NCBI Taxonomy" id="1673888"/>
    <lineage>
        <taxon>Eukaryota</taxon>
        <taxon>Fungi</taxon>
        <taxon>Dikarya</taxon>
        <taxon>Basidiomycota</taxon>
        <taxon>Ustilaginomycotina</taxon>
        <taxon>Ustilaginomycetes</taxon>
        <taxon>Violaceomycetales</taxon>
        <taxon>Violaceomycetaceae</taxon>
        <taxon>Violaceomyces</taxon>
    </lineage>
</organism>
<dbReference type="Proteomes" id="UP000245626">
    <property type="component" value="Unassembled WGS sequence"/>
</dbReference>
<keyword evidence="2" id="KW-1185">Reference proteome</keyword>
<sequence>MQPASQAIHWEGPTSVSLTCPSLTATATHNTLTGQEEGERERERERAVQESKKNRSKLSEDREQGSQRFFALDKVGEKSE</sequence>
<protein>
    <submittedName>
        <fullName evidence="1">Uncharacterized protein</fullName>
    </submittedName>
</protein>
<reference evidence="1 2" key="1">
    <citation type="journal article" date="2018" name="Mol. Biol. Evol.">
        <title>Broad Genomic Sampling Reveals a Smut Pathogenic Ancestry of the Fungal Clade Ustilaginomycotina.</title>
        <authorList>
            <person name="Kijpornyongpan T."/>
            <person name="Mondo S.J."/>
            <person name="Barry K."/>
            <person name="Sandor L."/>
            <person name="Lee J."/>
            <person name="Lipzen A."/>
            <person name="Pangilinan J."/>
            <person name="LaButti K."/>
            <person name="Hainaut M."/>
            <person name="Henrissat B."/>
            <person name="Grigoriev I.V."/>
            <person name="Spatafora J.W."/>
            <person name="Aime M.C."/>
        </authorList>
    </citation>
    <scope>NUCLEOTIDE SEQUENCE [LARGE SCALE GENOMIC DNA]</scope>
    <source>
        <strain evidence="1 2">SA 807</strain>
    </source>
</reference>
<dbReference type="EMBL" id="KZ819953">
    <property type="protein sequence ID" value="PWN50243.1"/>
    <property type="molecule type" value="Genomic_DNA"/>
</dbReference>
<proteinExistence type="predicted"/>
<name>A0ACD0NWJ7_9BASI</name>
<evidence type="ECO:0000313" key="2">
    <source>
        <dbReference type="Proteomes" id="UP000245626"/>
    </source>
</evidence>
<gene>
    <name evidence="1" type="ORF">IE53DRAFT_105002</name>
</gene>